<protein>
    <recommendedName>
        <fullName evidence="2">histidine kinase</fullName>
        <ecNumber evidence="2">2.7.13.3</ecNumber>
    </recommendedName>
</protein>
<evidence type="ECO:0000259" key="9">
    <source>
        <dbReference type="PROSITE" id="PS50110"/>
    </source>
</evidence>
<evidence type="ECO:0000256" key="1">
    <source>
        <dbReference type="ARBA" id="ARBA00000085"/>
    </source>
</evidence>
<feature type="domain" description="PAS" evidence="10">
    <location>
        <begin position="274"/>
        <end position="343"/>
    </location>
</feature>
<evidence type="ECO:0000256" key="4">
    <source>
        <dbReference type="ARBA" id="ARBA00022679"/>
    </source>
</evidence>
<dbReference type="GO" id="GO:0009927">
    <property type="term" value="F:histidine phosphotransfer kinase activity"/>
    <property type="evidence" value="ECO:0007669"/>
    <property type="project" value="TreeGrafter"/>
</dbReference>
<comment type="catalytic activity">
    <reaction evidence="1">
        <text>ATP + protein L-histidine = ADP + protein N-phospho-L-histidine.</text>
        <dbReference type="EC" id="2.7.13.3"/>
    </reaction>
</comment>
<dbReference type="Gene3D" id="1.10.287.130">
    <property type="match status" value="1"/>
</dbReference>
<evidence type="ECO:0000256" key="3">
    <source>
        <dbReference type="ARBA" id="ARBA00022553"/>
    </source>
</evidence>
<dbReference type="PROSITE" id="PS50109">
    <property type="entry name" value="HIS_KIN"/>
    <property type="match status" value="1"/>
</dbReference>
<dbReference type="SUPFAM" id="SSF52172">
    <property type="entry name" value="CheY-like"/>
    <property type="match status" value="1"/>
</dbReference>
<dbReference type="FunFam" id="3.30.565.10:FF:000010">
    <property type="entry name" value="Sensor histidine kinase RcsC"/>
    <property type="match status" value="1"/>
</dbReference>
<feature type="domain" description="Histidine kinase" evidence="8">
    <location>
        <begin position="419"/>
        <end position="638"/>
    </location>
</feature>
<dbReference type="PRINTS" id="PR00344">
    <property type="entry name" value="BCTRLSENSOR"/>
</dbReference>
<dbReference type="CDD" id="cd00130">
    <property type="entry name" value="PAS"/>
    <property type="match status" value="3"/>
</dbReference>
<keyword evidence="4" id="KW-0808">Transferase</keyword>
<dbReference type="PANTHER" id="PTHR43047:SF72">
    <property type="entry name" value="OSMOSENSING HISTIDINE PROTEIN KINASE SLN1"/>
    <property type="match status" value="1"/>
</dbReference>
<dbReference type="SUPFAM" id="SSF55785">
    <property type="entry name" value="PYP-like sensor domain (PAS domain)"/>
    <property type="match status" value="3"/>
</dbReference>
<evidence type="ECO:0000256" key="7">
    <source>
        <dbReference type="PROSITE-ProRule" id="PRU00169"/>
    </source>
</evidence>
<dbReference type="InterPro" id="IPR036097">
    <property type="entry name" value="HisK_dim/P_sf"/>
</dbReference>
<evidence type="ECO:0000259" key="8">
    <source>
        <dbReference type="PROSITE" id="PS50109"/>
    </source>
</evidence>
<evidence type="ECO:0000259" key="11">
    <source>
        <dbReference type="PROSITE" id="PS50113"/>
    </source>
</evidence>
<dbReference type="Gene3D" id="3.30.565.10">
    <property type="entry name" value="Histidine kinase-like ATPase, C-terminal domain"/>
    <property type="match status" value="1"/>
</dbReference>
<feature type="domain" description="PAS" evidence="10">
    <location>
        <begin position="145"/>
        <end position="215"/>
    </location>
</feature>
<dbReference type="GO" id="GO:0005886">
    <property type="term" value="C:plasma membrane"/>
    <property type="evidence" value="ECO:0007669"/>
    <property type="project" value="TreeGrafter"/>
</dbReference>
<gene>
    <name evidence="12" type="ORF">ABOZ73_02800</name>
</gene>
<dbReference type="InterPro" id="IPR001789">
    <property type="entry name" value="Sig_transdc_resp-reg_receiver"/>
</dbReference>
<dbReference type="PROSITE" id="PS50113">
    <property type="entry name" value="PAC"/>
    <property type="match status" value="3"/>
</dbReference>
<dbReference type="PANTHER" id="PTHR43047">
    <property type="entry name" value="TWO-COMPONENT HISTIDINE PROTEIN KINASE"/>
    <property type="match status" value="1"/>
</dbReference>
<dbReference type="SMART" id="SM00448">
    <property type="entry name" value="REC"/>
    <property type="match status" value="1"/>
</dbReference>
<proteinExistence type="predicted"/>
<dbReference type="EMBL" id="CP158375">
    <property type="protein sequence ID" value="XDO97363.1"/>
    <property type="molecule type" value="Genomic_DNA"/>
</dbReference>
<dbReference type="NCBIfam" id="TIGR00229">
    <property type="entry name" value="sensory_box"/>
    <property type="match status" value="2"/>
</dbReference>
<name>A0AB39KUI9_9CAUL</name>
<evidence type="ECO:0000313" key="12">
    <source>
        <dbReference type="EMBL" id="XDO97363.1"/>
    </source>
</evidence>
<dbReference type="SMART" id="SM00387">
    <property type="entry name" value="HATPase_c"/>
    <property type="match status" value="1"/>
</dbReference>
<dbReference type="PROSITE" id="PS50112">
    <property type="entry name" value="PAS"/>
    <property type="match status" value="2"/>
</dbReference>
<accession>A0AB39KUI9</accession>
<dbReference type="Gene3D" id="2.10.70.100">
    <property type="match status" value="1"/>
</dbReference>
<feature type="domain" description="PAC" evidence="11">
    <location>
        <begin position="221"/>
        <end position="273"/>
    </location>
</feature>
<dbReference type="CDD" id="cd16922">
    <property type="entry name" value="HATPase_EvgS-ArcB-TorS-like"/>
    <property type="match status" value="1"/>
</dbReference>
<dbReference type="CDD" id="cd00082">
    <property type="entry name" value="HisKA"/>
    <property type="match status" value="1"/>
</dbReference>
<dbReference type="AlphaFoldDB" id="A0AB39KUI9"/>
<evidence type="ECO:0000259" key="10">
    <source>
        <dbReference type="PROSITE" id="PS50112"/>
    </source>
</evidence>
<keyword evidence="6" id="KW-0902">Two-component regulatory system</keyword>
<dbReference type="InterPro" id="IPR003661">
    <property type="entry name" value="HisK_dim/P_dom"/>
</dbReference>
<organism evidence="12">
    <name type="scientific">Caulobacter sp. 73W</name>
    <dbReference type="NCBI Taxonomy" id="3161137"/>
    <lineage>
        <taxon>Bacteria</taxon>
        <taxon>Pseudomonadati</taxon>
        <taxon>Pseudomonadota</taxon>
        <taxon>Alphaproteobacteria</taxon>
        <taxon>Caulobacterales</taxon>
        <taxon>Caulobacteraceae</taxon>
        <taxon>Caulobacter</taxon>
    </lineage>
</organism>
<feature type="domain" description="PAC" evidence="11">
    <location>
        <begin position="90"/>
        <end position="144"/>
    </location>
</feature>
<dbReference type="SUPFAM" id="SSF55874">
    <property type="entry name" value="ATPase domain of HSP90 chaperone/DNA topoisomerase II/histidine kinase"/>
    <property type="match status" value="1"/>
</dbReference>
<dbReference type="Pfam" id="PF00072">
    <property type="entry name" value="Response_reg"/>
    <property type="match status" value="1"/>
</dbReference>
<dbReference type="Gene3D" id="3.40.50.2300">
    <property type="match status" value="1"/>
</dbReference>
<dbReference type="CDD" id="cd17546">
    <property type="entry name" value="REC_hyHK_CKI1_RcsC-like"/>
    <property type="match status" value="1"/>
</dbReference>
<dbReference type="Pfam" id="PF02518">
    <property type="entry name" value="HATPase_c"/>
    <property type="match status" value="1"/>
</dbReference>
<dbReference type="SMART" id="SM00091">
    <property type="entry name" value="PAS"/>
    <property type="match status" value="3"/>
</dbReference>
<dbReference type="SUPFAM" id="SSF47384">
    <property type="entry name" value="Homodimeric domain of signal transducing histidine kinase"/>
    <property type="match status" value="1"/>
</dbReference>
<dbReference type="InterPro" id="IPR000014">
    <property type="entry name" value="PAS"/>
</dbReference>
<dbReference type="InterPro" id="IPR005467">
    <property type="entry name" value="His_kinase_dom"/>
</dbReference>
<dbReference type="RefSeq" id="WP_369060534.1">
    <property type="nucleotide sequence ID" value="NZ_CP158375.1"/>
</dbReference>
<dbReference type="Pfam" id="PF00512">
    <property type="entry name" value="HisKA"/>
    <property type="match status" value="1"/>
</dbReference>
<dbReference type="SMART" id="SM00388">
    <property type="entry name" value="HisKA"/>
    <property type="match status" value="1"/>
</dbReference>
<feature type="modified residue" description="4-aspartylphosphate" evidence="7">
    <location>
        <position position="705"/>
    </location>
</feature>
<dbReference type="InterPro" id="IPR011006">
    <property type="entry name" value="CheY-like_superfamily"/>
</dbReference>
<dbReference type="GO" id="GO:0000155">
    <property type="term" value="F:phosphorelay sensor kinase activity"/>
    <property type="evidence" value="ECO:0007669"/>
    <property type="project" value="InterPro"/>
</dbReference>
<keyword evidence="5" id="KW-0418">Kinase</keyword>
<dbReference type="InterPro" id="IPR036890">
    <property type="entry name" value="HATPase_C_sf"/>
</dbReference>
<feature type="domain" description="Response regulatory" evidence="9">
    <location>
        <begin position="656"/>
        <end position="769"/>
    </location>
</feature>
<evidence type="ECO:0000256" key="6">
    <source>
        <dbReference type="ARBA" id="ARBA00023012"/>
    </source>
</evidence>
<dbReference type="InterPro" id="IPR004358">
    <property type="entry name" value="Sig_transdc_His_kin-like_C"/>
</dbReference>
<dbReference type="InterPro" id="IPR003594">
    <property type="entry name" value="HATPase_dom"/>
</dbReference>
<keyword evidence="3 7" id="KW-0597">Phosphoprotein</keyword>
<reference evidence="12" key="1">
    <citation type="submission" date="2024-06" db="EMBL/GenBank/DDBJ databases">
        <title>Caulobacter inopinatus, sp. nov.</title>
        <authorList>
            <person name="Donachie S.P."/>
        </authorList>
    </citation>
    <scope>NUCLEOTIDE SEQUENCE</scope>
    <source>
        <strain evidence="12">73W</strain>
    </source>
</reference>
<sequence>MPETLKDSPDRQASAARLVQLAETLAGVGHWRLDFRTQKVEWSDQVYRIHGVDPDTFDPNIDAAIDAYHPDDRAQVTQMVERAQTSDEPYAATWRLRRLSDGVERIVSIRSAVETDPTTGKPVALFGVFQDITEQQAALDRAENSERRYRLLAENATDVIAIYRPDSIFTYLSPSAYSLLGYRPEEMIGGSTYTIIDPRDQPRVSREFGAYIAAGPDAAPARIEYRGVHKDGHCVWVEAHPRALFDQNGQLIEMHDVVRDISQRKEAETRLEESERLYRLIAENATDMIVRMAADGTMLYCSPACRQLGFEPHELIGRNLLDGIHEDEREKARANLAALFSGEMLEAAADRQHRVRAKDGRWVWLEGAPSVVRNEQGQAVEVINVLRDVTARIQMESELRHAKVQADAAAAAKADFLATMSHEIRTPLTSVIGFSRLLNEMNGLPDSARHFAGRISRASQSLLALINDILDYSKLEAGQVAIHRQPTQTRTFLSDIHDMFASQAAAKGLAISLTVEDAAPAEINIDPDRLRQVLVNLIGNAVKFTDAGQVEIVADWEPQSSVVIMSVSDTGAGIPADKLVNLFKRFSQVDGTSTRKHGGTGLGLAICKGLVEAMGGKIGVDSVENEGSRFWFVLPAGESLTDDFTPSDIRFDPDARILVVDDHEPNRALVRSLLVPYGVLVDEAVDGEMATAMAARTGYAAIIMDMHMPTMNGQKAAQAIKKGGESRDAPILAFSGDRRVKATAGSGFDGRLDKPISGVALLTALRDALAGKAG</sequence>
<dbReference type="InterPro" id="IPR000700">
    <property type="entry name" value="PAS-assoc_C"/>
</dbReference>
<dbReference type="Pfam" id="PF08447">
    <property type="entry name" value="PAS_3"/>
    <property type="match status" value="3"/>
</dbReference>
<dbReference type="Gene3D" id="3.30.450.20">
    <property type="entry name" value="PAS domain"/>
    <property type="match status" value="3"/>
</dbReference>
<dbReference type="InterPro" id="IPR001610">
    <property type="entry name" value="PAC"/>
</dbReference>
<dbReference type="InterPro" id="IPR013655">
    <property type="entry name" value="PAS_fold_3"/>
</dbReference>
<evidence type="ECO:0000256" key="5">
    <source>
        <dbReference type="ARBA" id="ARBA00022777"/>
    </source>
</evidence>
<evidence type="ECO:0000256" key="2">
    <source>
        <dbReference type="ARBA" id="ARBA00012438"/>
    </source>
</evidence>
<dbReference type="SMART" id="SM00086">
    <property type="entry name" value="PAC"/>
    <property type="match status" value="3"/>
</dbReference>
<dbReference type="PROSITE" id="PS50110">
    <property type="entry name" value="RESPONSE_REGULATORY"/>
    <property type="match status" value="1"/>
</dbReference>
<dbReference type="EC" id="2.7.13.3" evidence="2"/>
<dbReference type="InterPro" id="IPR035965">
    <property type="entry name" value="PAS-like_dom_sf"/>
</dbReference>
<feature type="domain" description="PAC" evidence="11">
    <location>
        <begin position="349"/>
        <end position="401"/>
    </location>
</feature>